<geneLocation type="mitochondrion" evidence="6"/>
<dbReference type="PANTHER" id="PTHR10871:SF1">
    <property type="entry name" value="SMALL RIBOSOMAL SUBUNIT PROTEIN US13M"/>
    <property type="match status" value="1"/>
</dbReference>
<evidence type="ECO:0000313" key="6">
    <source>
        <dbReference type="EMBL" id="QBX98715.1"/>
    </source>
</evidence>
<comment type="similarity">
    <text evidence="1 4">Belongs to the universal ribosomal protein uS13 family.</text>
</comment>
<name>A0A4D6C4V7_9CHLO</name>
<dbReference type="PANTHER" id="PTHR10871">
    <property type="entry name" value="30S RIBOSOMAL PROTEIN S13/40S RIBOSOMAL PROTEIN S18"/>
    <property type="match status" value="1"/>
</dbReference>
<dbReference type="InterPro" id="IPR001892">
    <property type="entry name" value="Ribosomal_uS13"/>
</dbReference>
<proteinExistence type="inferred from homology"/>
<feature type="region of interest" description="Disordered" evidence="5">
    <location>
        <begin position="92"/>
        <end position="119"/>
    </location>
</feature>
<evidence type="ECO:0000256" key="4">
    <source>
        <dbReference type="RuleBase" id="RU003830"/>
    </source>
</evidence>
<dbReference type="GO" id="GO:0003723">
    <property type="term" value="F:RNA binding"/>
    <property type="evidence" value="ECO:0007669"/>
    <property type="project" value="InterPro"/>
</dbReference>
<dbReference type="InterPro" id="IPR010979">
    <property type="entry name" value="Ribosomal_uS13-like_H2TH"/>
</dbReference>
<keyword evidence="6" id="KW-0496">Mitochondrion</keyword>
<keyword evidence="2 4" id="KW-0689">Ribosomal protein</keyword>
<dbReference type="GO" id="GO:0005739">
    <property type="term" value="C:mitochondrion"/>
    <property type="evidence" value="ECO:0007669"/>
    <property type="project" value="TreeGrafter"/>
</dbReference>
<dbReference type="EMBL" id="MK086005">
    <property type="protein sequence ID" value="QBX98715.1"/>
    <property type="molecule type" value="Genomic_DNA"/>
</dbReference>
<dbReference type="GeneID" id="40513416"/>
<dbReference type="RefSeq" id="YP_009647083.1">
    <property type="nucleotide sequence ID" value="NC_042600.1"/>
</dbReference>
<dbReference type="GO" id="GO:0015935">
    <property type="term" value="C:small ribosomal subunit"/>
    <property type="evidence" value="ECO:0007669"/>
    <property type="project" value="TreeGrafter"/>
</dbReference>
<evidence type="ECO:0000256" key="3">
    <source>
        <dbReference type="ARBA" id="ARBA00023274"/>
    </source>
</evidence>
<dbReference type="SUPFAM" id="SSF46946">
    <property type="entry name" value="S13-like H2TH domain"/>
    <property type="match status" value="1"/>
</dbReference>
<gene>
    <name evidence="6" type="primary">rps13</name>
</gene>
<sequence length="119" mass="13858">MAYLINIYLEDNKFVYKALQDIRGIGEAKALKICASCGIGLDRKVKDIKFEEFSLLEKVLEKEDKLESKLTMSVQENIKTLVRIKAYRGRRHTQNLPNRGQRTHGNAKTRKRMDWRSMG</sequence>
<feature type="compositionally biased region" description="Basic residues" evidence="5">
    <location>
        <begin position="101"/>
        <end position="111"/>
    </location>
</feature>
<protein>
    <submittedName>
        <fullName evidence="6">Ribosomal protein S13</fullName>
    </submittedName>
</protein>
<dbReference type="AlphaFoldDB" id="A0A4D6C4V7"/>
<dbReference type="Gene3D" id="4.10.910.10">
    <property type="entry name" value="30s ribosomal protein s13, domain 2"/>
    <property type="match status" value="1"/>
</dbReference>
<keyword evidence="3 4" id="KW-0687">Ribonucleoprotein</keyword>
<dbReference type="Pfam" id="PF00416">
    <property type="entry name" value="Ribosomal_S13"/>
    <property type="match status" value="1"/>
</dbReference>
<reference evidence="6" key="1">
    <citation type="journal article" date="2019" name="Genome Biol. Evol.">
        <title>Tracing the Evolution of the Plastome and Mitogenome in the Chloropicophyceae Uncovered Convergent tRNA Gene Losses and a Variant Plastid Genetic Code.</title>
        <authorList>
            <person name="Turmel M."/>
            <person name="Dos Santos A.L."/>
            <person name="Otis C."/>
            <person name="Sergerie R."/>
            <person name="Lemieux C."/>
        </authorList>
    </citation>
    <scope>NUCLEOTIDE SEQUENCE</scope>
</reference>
<organism evidence="6">
    <name type="scientific">Chloropicon mariensis</name>
    <dbReference type="NCBI Taxonomy" id="1606511"/>
    <lineage>
        <taxon>Eukaryota</taxon>
        <taxon>Viridiplantae</taxon>
        <taxon>Chlorophyta</taxon>
        <taxon>Chloropicophyceae</taxon>
        <taxon>Chloropicales</taxon>
        <taxon>Chloropicaceae</taxon>
        <taxon>Chloropicon</taxon>
    </lineage>
</organism>
<dbReference type="PIRSF" id="PIRSF002134">
    <property type="entry name" value="Ribosomal_S13"/>
    <property type="match status" value="1"/>
</dbReference>
<dbReference type="PROSITE" id="PS50159">
    <property type="entry name" value="RIBOSOMAL_S13_2"/>
    <property type="match status" value="1"/>
</dbReference>
<dbReference type="GO" id="GO:0006412">
    <property type="term" value="P:translation"/>
    <property type="evidence" value="ECO:0007669"/>
    <property type="project" value="InterPro"/>
</dbReference>
<evidence type="ECO:0000256" key="5">
    <source>
        <dbReference type="SAM" id="MobiDB-lite"/>
    </source>
</evidence>
<dbReference type="Gene3D" id="1.10.8.50">
    <property type="match status" value="1"/>
</dbReference>
<evidence type="ECO:0000256" key="2">
    <source>
        <dbReference type="ARBA" id="ARBA00022980"/>
    </source>
</evidence>
<accession>A0A4D6C4V7</accession>
<dbReference type="GO" id="GO:0003735">
    <property type="term" value="F:structural constituent of ribosome"/>
    <property type="evidence" value="ECO:0007669"/>
    <property type="project" value="InterPro"/>
</dbReference>
<dbReference type="InterPro" id="IPR027437">
    <property type="entry name" value="Rbsml_uS13_C"/>
</dbReference>
<evidence type="ECO:0000256" key="1">
    <source>
        <dbReference type="ARBA" id="ARBA00008080"/>
    </source>
</evidence>